<protein>
    <recommendedName>
        <fullName evidence="4">FHA domain-containing protein</fullName>
    </recommendedName>
</protein>
<dbReference type="InterPro" id="IPR008984">
    <property type="entry name" value="SMAD_FHA_dom_sf"/>
</dbReference>
<evidence type="ECO:0000256" key="1">
    <source>
        <dbReference type="ARBA" id="ARBA00022741"/>
    </source>
</evidence>
<evidence type="ECO:0000256" key="2">
    <source>
        <dbReference type="ARBA" id="ARBA00022840"/>
    </source>
</evidence>
<dbReference type="GO" id="GO:0005524">
    <property type="term" value="F:ATP binding"/>
    <property type="evidence" value="ECO:0007669"/>
    <property type="project" value="UniProtKB-KW"/>
</dbReference>
<gene>
    <name evidence="5" type="ORF">AAG570_008299</name>
</gene>
<keyword evidence="2" id="KW-0067">ATP-binding</keyword>
<name>A0ABD0XSR3_9HEMI</name>
<evidence type="ECO:0000313" key="6">
    <source>
        <dbReference type="Proteomes" id="UP001558652"/>
    </source>
</evidence>
<dbReference type="AlphaFoldDB" id="A0ABD0XSR3"/>
<organism evidence="5 6">
    <name type="scientific">Ranatra chinensis</name>
    <dbReference type="NCBI Taxonomy" id="642074"/>
    <lineage>
        <taxon>Eukaryota</taxon>
        <taxon>Metazoa</taxon>
        <taxon>Ecdysozoa</taxon>
        <taxon>Arthropoda</taxon>
        <taxon>Hexapoda</taxon>
        <taxon>Insecta</taxon>
        <taxon>Pterygota</taxon>
        <taxon>Neoptera</taxon>
        <taxon>Paraneoptera</taxon>
        <taxon>Hemiptera</taxon>
        <taxon>Heteroptera</taxon>
        <taxon>Panheteroptera</taxon>
        <taxon>Nepomorpha</taxon>
        <taxon>Nepidae</taxon>
        <taxon>Ranatrinae</taxon>
        <taxon>Ranatra</taxon>
    </lineage>
</organism>
<feature type="domain" description="FHA" evidence="4">
    <location>
        <begin position="36"/>
        <end position="96"/>
    </location>
</feature>
<evidence type="ECO:0000259" key="4">
    <source>
        <dbReference type="Pfam" id="PF00498"/>
    </source>
</evidence>
<reference evidence="5 6" key="1">
    <citation type="submission" date="2024-07" db="EMBL/GenBank/DDBJ databases">
        <title>Chromosome-level genome assembly of the water stick insect Ranatra chinensis (Heteroptera: Nepidae).</title>
        <authorList>
            <person name="Liu X."/>
        </authorList>
    </citation>
    <scope>NUCLEOTIDE SEQUENCE [LARGE SCALE GENOMIC DNA]</scope>
    <source>
        <strain evidence="5">Cailab_2021Rc</strain>
        <tissue evidence="5">Muscle</tissue>
    </source>
</reference>
<evidence type="ECO:0000256" key="3">
    <source>
        <dbReference type="ARBA" id="ARBA00023175"/>
    </source>
</evidence>
<dbReference type="PANTHER" id="PTHR47117">
    <property type="entry name" value="STAR-RELATED LIPID TRANSFER PROTEIN 9"/>
    <property type="match status" value="1"/>
</dbReference>
<sequence length="205" mass="22799">MASKRRNMFHKNKTRETTENDMCKLPPFCDTDGETLIGTDAASQKQHIVLTGTEMVPEHCSIVLENGTATLIPKPNALCWVNGHLIEKPTVLFQGSMKLRKISGSERLLVRKSMNTNEVDNISSLVCAQNHLENLNMLALVDKEITIKDVAVSVNEIKVRALESELNQIVPFDSDPMNHKSIDPSEENMHVCSIEEDEISKSAAS</sequence>
<accession>A0ABD0XSR3</accession>
<keyword evidence="6" id="KW-1185">Reference proteome</keyword>
<dbReference type="InterPro" id="IPR000253">
    <property type="entry name" value="FHA_dom"/>
</dbReference>
<keyword evidence="1" id="KW-0547">Nucleotide-binding</keyword>
<dbReference type="Pfam" id="PF00498">
    <property type="entry name" value="FHA"/>
    <property type="match status" value="1"/>
</dbReference>
<proteinExistence type="predicted"/>
<dbReference type="Gene3D" id="2.60.200.20">
    <property type="match status" value="1"/>
</dbReference>
<comment type="caution">
    <text evidence="5">The sequence shown here is derived from an EMBL/GenBank/DDBJ whole genome shotgun (WGS) entry which is preliminary data.</text>
</comment>
<dbReference type="SUPFAM" id="SSF49879">
    <property type="entry name" value="SMAD/FHA domain"/>
    <property type="match status" value="1"/>
</dbReference>
<dbReference type="Proteomes" id="UP001558652">
    <property type="component" value="Unassembled WGS sequence"/>
</dbReference>
<dbReference type="PANTHER" id="PTHR47117:SF6">
    <property type="entry name" value="KINESIN-LIKE PROTEIN KIF16B"/>
    <property type="match status" value="1"/>
</dbReference>
<evidence type="ECO:0000313" key="5">
    <source>
        <dbReference type="EMBL" id="KAL1110222.1"/>
    </source>
</evidence>
<dbReference type="EMBL" id="JBFDAA010000023">
    <property type="protein sequence ID" value="KAL1110222.1"/>
    <property type="molecule type" value="Genomic_DNA"/>
</dbReference>
<keyword evidence="3" id="KW-0505">Motor protein</keyword>